<keyword evidence="2" id="KW-1185">Reference proteome</keyword>
<accession>A0ABP8U523</accession>
<protein>
    <submittedName>
        <fullName evidence="1">Uncharacterized protein</fullName>
    </submittedName>
</protein>
<gene>
    <name evidence="1" type="ORF">GCM10023196_011770</name>
</gene>
<name>A0ABP8U523_9ACTN</name>
<sequence length="209" mass="22254">MHGRGPAIVLTSVAAAVACGIAAAWYIGLFTPDGRFSRVDAGRLLPPAASLAALVPNGAREPGDSRPRTFLGFGDGDTSSECKWSSVPAGQDRPFRTVRIRAETRVAERRTSGVTRAEQSLAVWADAARNGGRPTTPVAVGDGGYARVDTMTWVIVFSRVVVYDVHVRFRISNALVDVSARTHTRPDDQTTALVRGLAADTAKRLARLG</sequence>
<reference evidence="2" key="1">
    <citation type="journal article" date="2019" name="Int. J. Syst. Evol. Microbiol.">
        <title>The Global Catalogue of Microorganisms (GCM) 10K type strain sequencing project: providing services to taxonomists for standard genome sequencing and annotation.</title>
        <authorList>
            <consortium name="The Broad Institute Genomics Platform"/>
            <consortium name="The Broad Institute Genome Sequencing Center for Infectious Disease"/>
            <person name="Wu L."/>
            <person name="Ma J."/>
        </authorList>
    </citation>
    <scope>NUCLEOTIDE SEQUENCE [LARGE SCALE GENOMIC DNA]</scope>
    <source>
        <strain evidence="2">JCM 17939</strain>
    </source>
</reference>
<evidence type="ECO:0000313" key="2">
    <source>
        <dbReference type="Proteomes" id="UP001501442"/>
    </source>
</evidence>
<proteinExistence type="predicted"/>
<dbReference type="EMBL" id="BAABHK010000001">
    <property type="protein sequence ID" value="GAA4621841.1"/>
    <property type="molecule type" value="Genomic_DNA"/>
</dbReference>
<dbReference type="PROSITE" id="PS51257">
    <property type="entry name" value="PROKAR_LIPOPROTEIN"/>
    <property type="match status" value="1"/>
</dbReference>
<evidence type="ECO:0000313" key="1">
    <source>
        <dbReference type="EMBL" id="GAA4621841.1"/>
    </source>
</evidence>
<dbReference type="Proteomes" id="UP001501442">
    <property type="component" value="Unassembled WGS sequence"/>
</dbReference>
<organism evidence="1 2">
    <name type="scientific">Actinoallomurus vinaceus</name>
    <dbReference type="NCBI Taxonomy" id="1080074"/>
    <lineage>
        <taxon>Bacteria</taxon>
        <taxon>Bacillati</taxon>
        <taxon>Actinomycetota</taxon>
        <taxon>Actinomycetes</taxon>
        <taxon>Streptosporangiales</taxon>
        <taxon>Thermomonosporaceae</taxon>
        <taxon>Actinoallomurus</taxon>
    </lineage>
</organism>
<comment type="caution">
    <text evidence="1">The sequence shown here is derived from an EMBL/GenBank/DDBJ whole genome shotgun (WGS) entry which is preliminary data.</text>
</comment>